<sequence>MERDGLDALPKKFSPPKVAPAQGQSYQIALCRSDTDRRSAGYGMFATRNFNRGGVILVERAVMVVSTSCFGSCSSIDQLLDPKVRKAVMRLTDVHAGAEATLEGIIRTNGLEVDIGSRDCQGIFLDASRVNHSCGPNAFYRWDPTSLSITLEAVRPIPAGSEITIPYIDCLQSRADRRKQLKTLYNFDCFCKHCDVHWSEPNAAVQSDMNRKEIREFWNLTPSFDDWCTSDAPDDELIDLHTRALEMRAAEGLESYVYKKHIEIIAMCYGSMKDKENFICWIERGRKANMEAKPDVAGVMEKWIQDLRSFPAWGCRARAPAH</sequence>
<organism evidence="3 4">
    <name type="scientific">Marasmius tenuissimus</name>
    <dbReference type="NCBI Taxonomy" id="585030"/>
    <lineage>
        <taxon>Eukaryota</taxon>
        <taxon>Fungi</taxon>
        <taxon>Dikarya</taxon>
        <taxon>Basidiomycota</taxon>
        <taxon>Agaricomycotina</taxon>
        <taxon>Agaricomycetes</taxon>
        <taxon>Agaricomycetidae</taxon>
        <taxon>Agaricales</taxon>
        <taxon>Marasmiineae</taxon>
        <taxon>Marasmiaceae</taxon>
        <taxon>Marasmius</taxon>
    </lineage>
</organism>
<dbReference type="SUPFAM" id="SSF82199">
    <property type="entry name" value="SET domain"/>
    <property type="match status" value="1"/>
</dbReference>
<dbReference type="InterPro" id="IPR053185">
    <property type="entry name" value="SET_domain_protein"/>
</dbReference>
<dbReference type="InterPro" id="IPR001214">
    <property type="entry name" value="SET_dom"/>
</dbReference>
<feature type="compositionally biased region" description="Basic and acidic residues" evidence="1">
    <location>
        <begin position="1"/>
        <end position="10"/>
    </location>
</feature>
<dbReference type="PANTHER" id="PTHR47332">
    <property type="entry name" value="SET DOMAIN-CONTAINING PROTEIN 5"/>
    <property type="match status" value="1"/>
</dbReference>
<evidence type="ECO:0000313" key="3">
    <source>
        <dbReference type="EMBL" id="KAL0066742.1"/>
    </source>
</evidence>
<dbReference type="Pfam" id="PF00856">
    <property type="entry name" value="SET"/>
    <property type="match status" value="1"/>
</dbReference>
<dbReference type="Proteomes" id="UP001437256">
    <property type="component" value="Unassembled WGS sequence"/>
</dbReference>
<feature type="domain" description="SET" evidence="2">
    <location>
        <begin position="26"/>
        <end position="168"/>
    </location>
</feature>
<accession>A0ABR3A080</accession>
<dbReference type="PANTHER" id="PTHR47332:SF4">
    <property type="entry name" value="SET DOMAIN-CONTAINING PROTEIN 5"/>
    <property type="match status" value="1"/>
</dbReference>
<dbReference type="CDD" id="cd20071">
    <property type="entry name" value="SET_SMYD"/>
    <property type="match status" value="1"/>
</dbReference>
<name>A0ABR3A080_9AGAR</name>
<evidence type="ECO:0000259" key="2">
    <source>
        <dbReference type="PROSITE" id="PS50280"/>
    </source>
</evidence>
<dbReference type="Gene3D" id="1.25.40.10">
    <property type="entry name" value="Tetratricopeptide repeat domain"/>
    <property type="match status" value="1"/>
</dbReference>
<dbReference type="PROSITE" id="PS50280">
    <property type="entry name" value="SET"/>
    <property type="match status" value="1"/>
</dbReference>
<dbReference type="Gene3D" id="2.170.270.10">
    <property type="entry name" value="SET domain"/>
    <property type="match status" value="1"/>
</dbReference>
<proteinExistence type="predicted"/>
<protein>
    <recommendedName>
        <fullName evidence="2">SET domain-containing protein</fullName>
    </recommendedName>
</protein>
<evidence type="ECO:0000313" key="4">
    <source>
        <dbReference type="Proteomes" id="UP001437256"/>
    </source>
</evidence>
<dbReference type="EMBL" id="JBBXMP010000032">
    <property type="protein sequence ID" value="KAL0066742.1"/>
    <property type="molecule type" value="Genomic_DNA"/>
</dbReference>
<keyword evidence="4" id="KW-1185">Reference proteome</keyword>
<reference evidence="3 4" key="1">
    <citation type="submission" date="2024-05" db="EMBL/GenBank/DDBJ databases">
        <title>A draft genome resource for the thread blight pathogen Marasmius tenuissimus strain MS-2.</title>
        <authorList>
            <person name="Yulfo-Soto G.E."/>
            <person name="Baruah I.K."/>
            <person name="Amoako-Attah I."/>
            <person name="Bukari Y."/>
            <person name="Meinhardt L.W."/>
            <person name="Bailey B.A."/>
            <person name="Cohen S.P."/>
        </authorList>
    </citation>
    <scope>NUCLEOTIDE SEQUENCE [LARGE SCALE GENOMIC DNA]</scope>
    <source>
        <strain evidence="3 4">MS-2</strain>
    </source>
</reference>
<dbReference type="SMART" id="SM00317">
    <property type="entry name" value="SET"/>
    <property type="match status" value="1"/>
</dbReference>
<dbReference type="InterPro" id="IPR046341">
    <property type="entry name" value="SET_dom_sf"/>
</dbReference>
<gene>
    <name evidence="3" type="ORF">AAF712_006133</name>
</gene>
<evidence type="ECO:0000256" key="1">
    <source>
        <dbReference type="SAM" id="MobiDB-lite"/>
    </source>
</evidence>
<comment type="caution">
    <text evidence="3">The sequence shown here is derived from an EMBL/GenBank/DDBJ whole genome shotgun (WGS) entry which is preliminary data.</text>
</comment>
<dbReference type="InterPro" id="IPR011990">
    <property type="entry name" value="TPR-like_helical_dom_sf"/>
</dbReference>
<feature type="region of interest" description="Disordered" evidence="1">
    <location>
        <begin position="1"/>
        <end position="20"/>
    </location>
</feature>